<keyword evidence="12" id="KW-1185">Reference proteome</keyword>
<dbReference type="InterPro" id="IPR006679">
    <property type="entry name" value="Adenine_deam"/>
</dbReference>
<evidence type="ECO:0000313" key="11">
    <source>
        <dbReference type="Proteomes" id="UP000077384"/>
    </source>
</evidence>
<evidence type="ECO:0000313" key="10">
    <source>
        <dbReference type="EMBL" id="OBR96108.1"/>
    </source>
</evidence>
<evidence type="ECO:0000313" key="12">
    <source>
        <dbReference type="Proteomes" id="UP000093694"/>
    </source>
</evidence>
<comment type="catalytic activity">
    <reaction evidence="5 6">
        <text>adenine + H2O + H(+) = hypoxanthine + NH4(+)</text>
        <dbReference type="Rhea" id="RHEA:23688"/>
        <dbReference type="ChEBI" id="CHEBI:15377"/>
        <dbReference type="ChEBI" id="CHEBI:15378"/>
        <dbReference type="ChEBI" id="CHEBI:16708"/>
        <dbReference type="ChEBI" id="CHEBI:17368"/>
        <dbReference type="ChEBI" id="CHEBI:28938"/>
        <dbReference type="EC" id="3.5.4.2"/>
    </reaction>
</comment>
<proteinExistence type="inferred from homology"/>
<name>A0A166TKX4_9CLOT</name>
<dbReference type="PANTHER" id="PTHR11113:SF2">
    <property type="entry name" value="ADENINE DEAMINASE"/>
    <property type="match status" value="1"/>
</dbReference>
<comment type="similarity">
    <text evidence="1 6">Belongs to the metallo-dependent hydrolases superfamily. Adenine deaminase family.</text>
</comment>
<dbReference type="SUPFAM" id="SSF51556">
    <property type="entry name" value="Metallo-dependent hydrolases"/>
    <property type="match status" value="1"/>
</dbReference>
<dbReference type="InterPro" id="IPR011059">
    <property type="entry name" value="Metal-dep_hydrolase_composite"/>
</dbReference>
<dbReference type="Pfam" id="PF13382">
    <property type="entry name" value="Adenine_deam_C"/>
    <property type="match status" value="1"/>
</dbReference>
<feature type="domain" description="Amidohydrolase-related" evidence="7">
    <location>
        <begin position="71"/>
        <end position="356"/>
    </location>
</feature>
<dbReference type="Gene3D" id="3.20.20.140">
    <property type="entry name" value="Metal-dependent hydrolases"/>
    <property type="match status" value="1"/>
</dbReference>
<comment type="caution">
    <text evidence="9">The sequence shown here is derived from an EMBL/GenBank/DDBJ whole genome shotgun (WGS) entry which is preliminary data.</text>
</comment>
<evidence type="ECO:0000256" key="5">
    <source>
        <dbReference type="ARBA" id="ARBA00047720"/>
    </source>
</evidence>
<dbReference type="PATRIC" id="fig|1705578.3.peg.4136"/>
<dbReference type="EMBL" id="LROR01000035">
    <property type="protein sequence ID" value="OBR96108.1"/>
    <property type="molecule type" value="Genomic_DNA"/>
</dbReference>
<organism evidence="9 11">
    <name type="scientific">Clostridium coskatii</name>
    <dbReference type="NCBI Taxonomy" id="1705578"/>
    <lineage>
        <taxon>Bacteria</taxon>
        <taxon>Bacillati</taxon>
        <taxon>Bacillota</taxon>
        <taxon>Clostridia</taxon>
        <taxon>Eubacteriales</taxon>
        <taxon>Clostridiaceae</taxon>
        <taxon>Clostridium</taxon>
    </lineage>
</organism>
<evidence type="ECO:0000256" key="3">
    <source>
        <dbReference type="ARBA" id="ARBA00022801"/>
    </source>
</evidence>
<reference evidence="9 11" key="1">
    <citation type="journal article" date="2015" name="Biotechnol. Bioeng.">
        <title>Genome sequence and phenotypic characterization of Caulobacter segnis.</title>
        <authorList>
            <person name="Patel S."/>
            <person name="Fletcher B."/>
            <person name="Scott D.C."/>
            <person name="Ely B."/>
        </authorList>
    </citation>
    <scope>NUCLEOTIDE SEQUENCE [LARGE SCALE GENOMIC DNA]</scope>
    <source>
        <strain evidence="9 11">PS02</strain>
    </source>
</reference>
<dbReference type="CDD" id="cd01295">
    <property type="entry name" value="AdeC"/>
    <property type="match status" value="1"/>
</dbReference>
<evidence type="ECO:0000256" key="1">
    <source>
        <dbReference type="ARBA" id="ARBA00006773"/>
    </source>
</evidence>
<accession>A0A166TKX4</accession>
<comment type="cofactor">
    <cofactor evidence="6">
        <name>Mn(2+)</name>
        <dbReference type="ChEBI" id="CHEBI:29035"/>
    </cofactor>
</comment>
<dbReference type="Proteomes" id="UP000077384">
    <property type="component" value="Unassembled WGS sequence"/>
</dbReference>
<feature type="domain" description="Adenine deaminase C-terminal" evidence="8">
    <location>
        <begin position="411"/>
        <end position="578"/>
    </location>
</feature>
<dbReference type="PANTHER" id="PTHR11113">
    <property type="entry name" value="N-ACETYLGLUCOSAMINE-6-PHOSPHATE DEACETYLASE"/>
    <property type="match status" value="1"/>
</dbReference>
<dbReference type="NCBIfam" id="TIGR01178">
    <property type="entry name" value="ade"/>
    <property type="match status" value="1"/>
</dbReference>
<keyword evidence="4 6" id="KW-0464">Manganese</keyword>
<dbReference type="SUPFAM" id="SSF51338">
    <property type="entry name" value="Composite domain of metallo-dependent hydrolases"/>
    <property type="match status" value="1"/>
</dbReference>
<dbReference type="EMBL" id="LITQ01000010">
    <property type="protein sequence ID" value="OAA93818.1"/>
    <property type="molecule type" value="Genomic_DNA"/>
</dbReference>
<reference evidence="10 12" key="2">
    <citation type="journal article" date="2016" name="Front. Microbiol.">
        <title>Industrial Acetogenic Biocatalysts: A Comparative Metabolic and Genomic Analysis.</title>
        <authorList>
            <person name="Bengelsdorf F."/>
            <person name="Poehlein A."/>
            <person name="Sonja S."/>
            <person name="Erz C."/>
            <person name="Hummel T."/>
            <person name="Hoffmeister S."/>
            <person name="Daniel R."/>
            <person name="Durre P."/>
        </authorList>
    </citation>
    <scope>NUCLEOTIDE SEQUENCE [LARGE SCALE GENOMIC DNA]</scope>
    <source>
        <strain evidence="10 12">PTA-10522</strain>
    </source>
</reference>
<evidence type="ECO:0000256" key="2">
    <source>
        <dbReference type="ARBA" id="ARBA00012782"/>
    </source>
</evidence>
<dbReference type="EC" id="3.5.4.2" evidence="2 6"/>
<evidence type="ECO:0000256" key="4">
    <source>
        <dbReference type="ARBA" id="ARBA00023211"/>
    </source>
</evidence>
<dbReference type="InterPro" id="IPR026912">
    <property type="entry name" value="Adenine_deam_C"/>
</dbReference>
<dbReference type="GO" id="GO:0000034">
    <property type="term" value="F:adenine deaminase activity"/>
    <property type="evidence" value="ECO:0007669"/>
    <property type="project" value="UniProtKB-UniRule"/>
</dbReference>
<gene>
    <name evidence="9" type="primary">adeC_3</name>
    <name evidence="6" type="synonym">ade</name>
    <name evidence="10" type="synonym">adeC_1</name>
    <name evidence="10" type="ORF">CLCOS_11970</name>
    <name evidence="9" type="ORF">WX73_04040</name>
</gene>
<evidence type="ECO:0000313" key="9">
    <source>
        <dbReference type="EMBL" id="OAA93818.1"/>
    </source>
</evidence>
<dbReference type="InterPro" id="IPR032466">
    <property type="entry name" value="Metal_Hydrolase"/>
</dbReference>
<keyword evidence="3 6" id="KW-0378">Hydrolase</keyword>
<dbReference type="RefSeq" id="WP_063600723.1">
    <property type="nucleotide sequence ID" value="NZ_LITQ01000010.1"/>
</dbReference>
<sequence length="595" mass="65556">MKSYLEIKKLIECGLGEVSCDLKLSNVNLVNVYSEEIYGTNIYIKDGRVVCIDPDVKLEAEKSIDCSGKYAIPGFIDSHLHIETTLLSPEALSDVIVPKGTTTLCADLMEIANVCGIDGIKALLNSIEKLPYRTYIEIPSRVPTAPGLETTGGVVELEEVIEALSWDETLSLGELDPSKILFKKEEYLKKIEASLSRRKIINGHAIGITGRDLNVYAASGMSDDHECVSFEELLERIRLGMDVFIREGSSERNVEKLIKGVVDKKLSFEHLMFCTDDKHASDIKNEGHINYNVNKAISLGVSPINAIQMATINAAKHFRVEDEIGSITPGRKADILIVKSLENIQPSMVFFEGKLVAEQENLISNKVSSEYPSWIKNTVKFKTPITPESFKINSKCNDTTFVNVIELIKDQIINKWIKVKLPVKGGLIQNDVEEDILKLTVVERYGKTGGVGIGFVKGFNIKDGALASSVSHDHHNIVCVGTDDYNMSIAVNEIKDIQGGFVLVKQGKVIGKMLLPIGGLMSDHDADSVIEEITSLNNLTHEIGCTLAAPFMTLSFISLPTVPELGLTDIGLIDVLKHEIISTEIRDNEKNRSKL</sequence>
<dbReference type="InterPro" id="IPR006680">
    <property type="entry name" value="Amidohydro-rel"/>
</dbReference>
<dbReference type="AlphaFoldDB" id="A0A166TKX4"/>
<dbReference type="Proteomes" id="UP000093694">
    <property type="component" value="Unassembled WGS sequence"/>
</dbReference>
<dbReference type="GO" id="GO:0006146">
    <property type="term" value="P:adenine catabolic process"/>
    <property type="evidence" value="ECO:0007669"/>
    <property type="project" value="InterPro"/>
</dbReference>
<protein>
    <recommendedName>
        <fullName evidence="2 6">Adenine deaminase</fullName>
        <shortName evidence="6">Adenase</shortName>
        <shortName evidence="6">Adenine aminase</shortName>
        <ecNumber evidence="2 6">3.5.4.2</ecNumber>
    </recommendedName>
</protein>
<dbReference type="HAMAP" id="MF_01518">
    <property type="entry name" value="Adenine_deamin"/>
    <property type="match status" value="1"/>
</dbReference>
<dbReference type="Pfam" id="PF01979">
    <property type="entry name" value="Amidohydro_1"/>
    <property type="match status" value="1"/>
</dbReference>
<evidence type="ECO:0000259" key="7">
    <source>
        <dbReference type="Pfam" id="PF01979"/>
    </source>
</evidence>
<dbReference type="Gene3D" id="2.30.40.10">
    <property type="entry name" value="Urease, subunit C, domain 1"/>
    <property type="match status" value="1"/>
</dbReference>
<evidence type="ECO:0000256" key="6">
    <source>
        <dbReference type="HAMAP-Rule" id="MF_01518"/>
    </source>
</evidence>
<evidence type="ECO:0000259" key="8">
    <source>
        <dbReference type="Pfam" id="PF13382"/>
    </source>
</evidence>